<dbReference type="SUPFAM" id="SSF81383">
    <property type="entry name" value="F-box domain"/>
    <property type="match status" value="1"/>
</dbReference>
<dbReference type="Gene3D" id="1.20.1280.50">
    <property type="match status" value="1"/>
</dbReference>
<evidence type="ECO:0000313" key="2">
    <source>
        <dbReference type="EMBL" id="KAJ7954984.1"/>
    </source>
</evidence>
<evidence type="ECO:0000313" key="3">
    <source>
        <dbReference type="Proteomes" id="UP001163823"/>
    </source>
</evidence>
<accession>A0AAD7LBE4</accession>
<evidence type="ECO:0000259" key="1">
    <source>
        <dbReference type="PROSITE" id="PS50181"/>
    </source>
</evidence>
<reference evidence="2" key="1">
    <citation type="journal article" date="2023" name="Science">
        <title>Elucidation of the pathway for biosynthesis of saponin adjuvants from the soapbark tree.</title>
        <authorList>
            <person name="Reed J."/>
            <person name="Orme A."/>
            <person name="El-Demerdash A."/>
            <person name="Owen C."/>
            <person name="Martin L.B.B."/>
            <person name="Misra R.C."/>
            <person name="Kikuchi S."/>
            <person name="Rejzek M."/>
            <person name="Martin A.C."/>
            <person name="Harkess A."/>
            <person name="Leebens-Mack J."/>
            <person name="Louveau T."/>
            <person name="Stephenson M.J."/>
            <person name="Osbourn A."/>
        </authorList>
    </citation>
    <scope>NUCLEOTIDE SEQUENCE</scope>
    <source>
        <strain evidence="2">S10</strain>
    </source>
</reference>
<dbReference type="PANTHER" id="PTHR31672">
    <property type="entry name" value="BNACNNG10540D PROTEIN"/>
    <property type="match status" value="1"/>
</dbReference>
<dbReference type="InterPro" id="IPR006527">
    <property type="entry name" value="F-box-assoc_dom_typ1"/>
</dbReference>
<gene>
    <name evidence="2" type="ORF">O6P43_021652</name>
</gene>
<dbReference type="InterPro" id="IPR050796">
    <property type="entry name" value="SCF_F-box_component"/>
</dbReference>
<sequence>MVFWRRINGGSGQPSETAMPNLPQDIIVEILLKLPVKTLCRCRCVSKLWNSLISDSQFAKTHLYRGHKDYNFHFQRLKLLISSRNLWSIDYESSGNDIDEIASVELDYPLKDMPNGFAEAMGFAKDGLLYCRATDDAEPVVVRVDSLIDMHARNWVEILGSSNGLTCIIPDEDVLFLFNPSTRKYKRIPDPPVESHHNSNSLYTYGFGYDNINDDYKVIRTCNGALVNVYSLRTDSWRWTGIFPYQVAYVESGKLLNGALHWVVRLGEDIGSGFAVAVFDLTKEKFWDMPAPVVVDNNVDFVMGALNERLCILHNHNGMRNDFWMMDKYSVAETWTRITISMSYIYLKPLCITKADEALFEKDGTLVIYNIEDHTYRDLEIPGIPSVEGLEADMYIESLISPDAYCNTGACAL</sequence>
<name>A0AAD7LBE4_QUISA</name>
<comment type="caution">
    <text evidence="2">The sequence shown here is derived from an EMBL/GenBank/DDBJ whole genome shotgun (WGS) entry which is preliminary data.</text>
</comment>
<dbReference type="PANTHER" id="PTHR31672:SF13">
    <property type="entry name" value="F-BOX PROTEIN CPR30-LIKE"/>
    <property type="match status" value="1"/>
</dbReference>
<dbReference type="Pfam" id="PF07734">
    <property type="entry name" value="FBA_1"/>
    <property type="match status" value="1"/>
</dbReference>
<dbReference type="PROSITE" id="PS50181">
    <property type="entry name" value="FBOX"/>
    <property type="match status" value="1"/>
</dbReference>
<dbReference type="AlphaFoldDB" id="A0AAD7LBE4"/>
<dbReference type="Proteomes" id="UP001163823">
    <property type="component" value="Chromosome 9"/>
</dbReference>
<dbReference type="EMBL" id="JARAOO010000009">
    <property type="protein sequence ID" value="KAJ7954984.1"/>
    <property type="molecule type" value="Genomic_DNA"/>
</dbReference>
<dbReference type="NCBIfam" id="TIGR01640">
    <property type="entry name" value="F_box_assoc_1"/>
    <property type="match status" value="1"/>
</dbReference>
<dbReference type="InterPro" id="IPR011043">
    <property type="entry name" value="Gal_Oxase/kelch_b-propeller"/>
</dbReference>
<dbReference type="KEGG" id="qsa:O6P43_021652"/>
<dbReference type="SUPFAM" id="SSF50965">
    <property type="entry name" value="Galactose oxidase, central domain"/>
    <property type="match status" value="1"/>
</dbReference>
<dbReference type="InterPro" id="IPR017451">
    <property type="entry name" value="F-box-assoc_interact_dom"/>
</dbReference>
<feature type="domain" description="F-box" evidence="1">
    <location>
        <begin position="16"/>
        <end position="62"/>
    </location>
</feature>
<organism evidence="2 3">
    <name type="scientific">Quillaja saponaria</name>
    <name type="common">Soap bark tree</name>
    <dbReference type="NCBI Taxonomy" id="32244"/>
    <lineage>
        <taxon>Eukaryota</taxon>
        <taxon>Viridiplantae</taxon>
        <taxon>Streptophyta</taxon>
        <taxon>Embryophyta</taxon>
        <taxon>Tracheophyta</taxon>
        <taxon>Spermatophyta</taxon>
        <taxon>Magnoliopsida</taxon>
        <taxon>eudicotyledons</taxon>
        <taxon>Gunneridae</taxon>
        <taxon>Pentapetalae</taxon>
        <taxon>rosids</taxon>
        <taxon>fabids</taxon>
        <taxon>Fabales</taxon>
        <taxon>Quillajaceae</taxon>
        <taxon>Quillaja</taxon>
    </lineage>
</organism>
<proteinExistence type="predicted"/>
<dbReference type="InterPro" id="IPR001810">
    <property type="entry name" value="F-box_dom"/>
</dbReference>
<dbReference type="CDD" id="cd22157">
    <property type="entry name" value="F-box_AtFBW1-like"/>
    <property type="match status" value="1"/>
</dbReference>
<dbReference type="InterPro" id="IPR036047">
    <property type="entry name" value="F-box-like_dom_sf"/>
</dbReference>
<dbReference type="SMART" id="SM00256">
    <property type="entry name" value="FBOX"/>
    <property type="match status" value="1"/>
</dbReference>
<dbReference type="Pfam" id="PF00646">
    <property type="entry name" value="F-box"/>
    <property type="match status" value="1"/>
</dbReference>
<protein>
    <submittedName>
        <fullName evidence="2">F-box family protein</fullName>
    </submittedName>
</protein>
<keyword evidence="3" id="KW-1185">Reference proteome</keyword>